<dbReference type="GO" id="GO:0005813">
    <property type="term" value="C:centrosome"/>
    <property type="evidence" value="ECO:0007669"/>
    <property type="project" value="InterPro"/>
</dbReference>
<sequence length="1863" mass="208123">MNVKSPTIFSPLQADRLQQEGRLARLREKAKLEAQESQRSLDELLKHQLVGLNGSQASCTVRARLKHAKQDQREYQFEGDPERDDTAEDSSFRAQSPKQSALKTEINCNVMDAIKATERKSTGEMNLESSTQQQGSLSAKHGDSLPIRQSLNPLPPSVNQPNSKTLTADDSGDSSEQMDSTSQWSEVSQFYGGSSTFCRFSLTMAEQYLREEELRARHQTALLRLREKALQEKTKAELAWLEHRKGCLENLRDSEEVSAVAEKQHKILTRLKQEQAEIQHLRNIYRAAHQERKLLLKQQREILLMQQSTAQLQRALRGLAQGPQFTNSSADAEEAIKQKTGTISSPAISSMPAEATAYSQRPVLSRNGNSCAQLNNTLSRKYKSFPTEKEKTSLQGRQQAELPQRWKRWSGAQDPEVFETMAKEPSDSSDQSTSLLVMDKDSENTEINALLHSEHTNSAEMDEATLTPVPIEDKAHEFLDSDHKEKKFVSNRALAPKDNEDINSHDSNATSSSVEELESDTLTMEKVHRVQGESQETAEDEGSCHPYKANDGDRGSGLISGGTSAVEAQTGKGRQSEEPRTNVNSKQDSDITYMGVKKLQVSEILPLQDVPVNEEEAKVSAPYEKNPAEDNQLIKHVDNDPCDPSDEEHALKTCSEGLGSTVSSTESHDSSLRCESVNSYHSLPEFHKATAVRIDVSESSVSDSELEPQDTDISLPEEFTIQQQLCGGDGADVFPNPLTKAQIAVSDRNELLSSDICDEQVPHDDCNREASSLFHGSEKRLGDVSEYEYTYESHSVTSSNSEKPTISASGREEPFSFQFDNTANGRTKPYLEASAVLPCSENCSVNKIPSQGKSEQHSDSSSSSLLYNDDFCTEKTFEQQGSATSKAEKDGESYDLSVGQSKVAFTWFPSESSLKHLDAVPEQFTNCVLLPPKKSMTNEQMPLFPVDSSLASRDSSGLEETKTNQTELLTEGHISNKPNEIASPHLSVPTSSEEAPTEAEVSSFDTQTFQRVAAQNQNNSAREGQTFKKPEMVPSCSITSKKQLPQARRCPSESEDDMIFISDEVLPPIDKDALSEILSPVDEVLSYGSVDLPSSNKKDLSLYSEDLPTPPEEIGGIKSGDISFSTEDFPSPPEQMTFSERRDSHYSLNEDVSGQTDKLPSLGDNAMPEELPPPSSELMDVFSAQDGTLSGGCWSKEIISGGKENLLEHVTVENETTLQPLGSLCMSSPTSSGQTIKRMEHLKKQSKPFLTLSKAQEDHDNPLLSFEVGDRVLVKHIQPGTLMFKGCTSFNEGYWAGVALDKPEGDHDGTYGGVKYFVCAKYFGIFVRPDQISHLLEDNEKSSDYSRDEDSFSDDGSSRGDYKRADDNQQGTGYTEQKPEDTYSARGSALKENKSRSHASMPSGKEHKGQFPTDEQYMSNEFICQADFVCLESEKETTELTQIKKETIAEGVLPMRNKDSNTGEVNKSKRISCLLKDQERKKLADDISSEITKKLLYDTLSAFSDTTEHKYKSAFERELRNHVKGLKKEGNHSTSLSERSAEVLDVLLCDFDTHSIHGPHTAQTVAEKIVTKFVDDAVKEYKKIKRKQGAKADMMFHLSSEIPQGSLPFLIKILDAGVFGSCEDFDQLNSIQHTKEIKTQRQTQHRLDHWHSAPWKKTMEVPLVVPHNSSHVKILSAHAVDELWTPQNICSNSRRINVPKDFECNDISDDDLEAESKRIYNQVIVDLTHELLHAEYQVTANPNPLPWLKENLDSRYYRHICRNTDISEVKSFIQGEIIKIMNLEKNSLEMKRKLLNMTKYGNCKRDRVDLILIQELHKEESQWTDYAEDELAVKMRVTEDIFDSLILDTIGVLKKISLKRTSD</sequence>
<dbReference type="PANTHER" id="PTHR13958:SF3">
    <property type="entry name" value="CAP-GLY DOMAIN-CONTAINING PROTEIN-RELATED"/>
    <property type="match status" value="1"/>
</dbReference>
<dbReference type="GO" id="GO:0008017">
    <property type="term" value="F:microtubule binding"/>
    <property type="evidence" value="ECO:0007669"/>
    <property type="project" value="InterPro"/>
</dbReference>
<proteinExistence type="predicted"/>
<feature type="region of interest" description="Disordered" evidence="1">
    <location>
        <begin position="1147"/>
        <end position="1168"/>
    </location>
</feature>
<organism evidence="3 4">
    <name type="scientific">Mauremys mutica</name>
    <name type="common">yellowpond turtle</name>
    <dbReference type="NCBI Taxonomy" id="74926"/>
    <lineage>
        <taxon>Eukaryota</taxon>
        <taxon>Metazoa</taxon>
        <taxon>Chordata</taxon>
        <taxon>Craniata</taxon>
        <taxon>Vertebrata</taxon>
        <taxon>Euteleostomi</taxon>
        <taxon>Archelosauria</taxon>
        <taxon>Testudinata</taxon>
        <taxon>Testudines</taxon>
        <taxon>Cryptodira</taxon>
        <taxon>Durocryptodira</taxon>
        <taxon>Testudinoidea</taxon>
        <taxon>Geoemydidae</taxon>
        <taxon>Geoemydinae</taxon>
        <taxon>Mauremys</taxon>
    </lineage>
</organism>
<dbReference type="SMART" id="SM01052">
    <property type="entry name" value="CAP_GLY"/>
    <property type="match status" value="1"/>
</dbReference>
<comment type="caution">
    <text evidence="3">The sequence shown here is derived from an EMBL/GenBank/DDBJ whole genome shotgun (WGS) entry which is preliminary data.</text>
</comment>
<dbReference type="Pfam" id="PF01302">
    <property type="entry name" value="CAP_GLY"/>
    <property type="match status" value="1"/>
</dbReference>
<dbReference type="InterPro" id="IPR000938">
    <property type="entry name" value="CAP-Gly_domain"/>
</dbReference>
<feature type="region of interest" description="Disordered" evidence="1">
    <location>
        <begin position="70"/>
        <end position="105"/>
    </location>
</feature>
<protein>
    <recommendedName>
        <fullName evidence="2">CAP-Gly domain-containing protein</fullName>
    </recommendedName>
</protein>
<gene>
    <name evidence="3" type="ORF">KIL84_022082</name>
</gene>
<feature type="region of interest" description="Disordered" evidence="1">
    <location>
        <begin position="948"/>
        <end position="967"/>
    </location>
</feature>
<dbReference type="PANTHER" id="PTHR13958">
    <property type="entry name" value="CENTROSOME-ASSOCIATED PROTEIN 350"/>
    <property type="match status" value="1"/>
</dbReference>
<dbReference type="Gene3D" id="2.30.30.190">
    <property type="entry name" value="CAP Gly-rich-like domain"/>
    <property type="match status" value="1"/>
</dbReference>
<reference evidence="3" key="1">
    <citation type="submission" date="2021-09" db="EMBL/GenBank/DDBJ databases">
        <title>The genome of Mauremys mutica provides insights into the evolution of semi-aquatic lifestyle.</title>
        <authorList>
            <person name="Gong S."/>
            <person name="Gao Y."/>
        </authorList>
    </citation>
    <scope>NUCLEOTIDE SEQUENCE</scope>
    <source>
        <strain evidence="3">MM-2020</strain>
        <tissue evidence="3">Muscle</tissue>
    </source>
</reference>
<feature type="compositionally biased region" description="Polar residues" evidence="1">
    <location>
        <begin position="793"/>
        <end position="808"/>
    </location>
</feature>
<dbReference type="SUPFAM" id="SSF74924">
    <property type="entry name" value="Cap-Gly domain"/>
    <property type="match status" value="1"/>
</dbReference>
<dbReference type="GO" id="GO:0034453">
    <property type="term" value="P:microtubule anchoring"/>
    <property type="evidence" value="ECO:0007669"/>
    <property type="project" value="InterPro"/>
</dbReference>
<evidence type="ECO:0000259" key="2">
    <source>
        <dbReference type="PROSITE" id="PS50245"/>
    </source>
</evidence>
<dbReference type="PROSITE" id="PS50245">
    <property type="entry name" value="CAP_GLY_2"/>
    <property type="match status" value="1"/>
</dbReference>
<keyword evidence="4" id="KW-1185">Reference proteome</keyword>
<feature type="compositionally biased region" description="Basic and acidic residues" evidence="1">
    <location>
        <begin position="1377"/>
        <end position="1395"/>
    </location>
</feature>
<dbReference type="InterPro" id="IPR028750">
    <property type="entry name" value="CEP350/CC187"/>
</dbReference>
<feature type="domain" description="CAP-Gly" evidence="2">
    <location>
        <begin position="1286"/>
        <end position="1328"/>
    </location>
</feature>
<feature type="compositionally biased region" description="Polar residues" evidence="1">
    <location>
        <begin position="123"/>
        <end position="137"/>
    </location>
</feature>
<dbReference type="Proteomes" id="UP000827986">
    <property type="component" value="Unassembled WGS sequence"/>
</dbReference>
<evidence type="ECO:0000313" key="4">
    <source>
        <dbReference type="Proteomes" id="UP000827986"/>
    </source>
</evidence>
<feature type="region of interest" description="Disordered" evidence="1">
    <location>
        <begin position="972"/>
        <end position="991"/>
    </location>
</feature>
<name>A0A9D3XD91_9SAUR</name>
<dbReference type="InterPro" id="IPR036859">
    <property type="entry name" value="CAP-Gly_dom_sf"/>
</dbReference>
<evidence type="ECO:0000313" key="3">
    <source>
        <dbReference type="EMBL" id="KAH1179499.1"/>
    </source>
</evidence>
<feature type="compositionally biased region" description="Acidic residues" evidence="1">
    <location>
        <begin position="77"/>
        <end position="88"/>
    </location>
</feature>
<feature type="region of interest" description="Disordered" evidence="1">
    <location>
        <begin position="1338"/>
        <end position="1412"/>
    </location>
</feature>
<feature type="compositionally biased region" description="Polar residues" evidence="1">
    <location>
        <begin position="1147"/>
        <end position="1158"/>
    </location>
</feature>
<feature type="region of interest" description="Disordered" evidence="1">
    <location>
        <begin position="793"/>
        <end position="821"/>
    </location>
</feature>
<feature type="region of interest" description="Disordered" evidence="1">
    <location>
        <begin position="119"/>
        <end position="183"/>
    </location>
</feature>
<feature type="region of interest" description="Disordered" evidence="1">
    <location>
        <begin position="382"/>
        <end position="412"/>
    </location>
</feature>
<feature type="compositionally biased region" description="Polar residues" evidence="1">
    <location>
        <begin position="159"/>
        <end position="183"/>
    </location>
</feature>
<feature type="region of interest" description="Disordered" evidence="1">
    <location>
        <begin position="493"/>
        <end position="589"/>
    </location>
</feature>
<feature type="compositionally biased region" description="Basic and acidic residues" evidence="1">
    <location>
        <begin position="1338"/>
        <end position="1367"/>
    </location>
</feature>
<dbReference type="EMBL" id="JAHDVG010000472">
    <property type="protein sequence ID" value="KAH1179499.1"/>
    <property type="molecule type" value="Genomic_DNA"/>
</dbReference>
<feature type="compositionally biased region" description="Polar residues" evidence="1">
    <location>
        <begin position="505"/>
        <end position="514"/>
    </location>
</feature>
<feature type="compositionally biased region" description="Basic and acidic residues" evidence="1">
    <location>
        <begin position="495"/>
        <end position="504"/>
    </location>
</feature>
<accession>A0A9D3XD91</accession>
<evidence type="ECO:0000256" key="1">
    <source>
        <dbReference type="SAM" id="MobiDB-lite"/>
    </source>
</evidence>
<feature type="compositionally biased region" description="Polar residues" evidence="1">
    <location>
        <begin position="92"/>
        <end position="102"/>
    </location>
</feature>